<keyword evidence="2" id="KW-0804">Transcription</keyword>
<feature type="domain" description="HTH deoR-type" evidence="3">
    <location>
        <begin position="4"/>
        <end position="59"/>
    </location>
</feature>
<dbReference type="CDD" id="cd00090">
    <property type="entry name" value="HTH_ARSR"/>
    <property type="match status" value="1"/>
</dbReference>
<protein>
    <submittedName>
        <fullName evidence="4">DeoR/GlpR transcriptional regulator</fullName>
    </submittedName>
</protein>
<dbReference type="SUPFAM" id="SSF100950">
    <property type="entry name" value="NagB/RpiA/CoA transferase-like"/>
    <property type="match status" value="1"/>
</dbReference>
<dbReference type="Gene3D" id="3.40.50.1360">
    <property type="match status" value="1"/>
</dbReference>
<dbReference type="InterPro" id="IPR001034">
    <property type="entry name" value="DeoR_HTH"/>
</dbReference>
<dbReference type="PANTHER" id="PTHR30363:SF44">
    <property type="entry name" value="AGA OPERON TRANSCRIPTIONAL REPRESSOR-RELATED"/>
    <property type="match status" value="1"/>
</dbReference>
<dbReference type="RefSeq" id="WP_130185261.1">
    <property type="nucleotide sequence ID" value="NZ_CP035913.1"/>
</dbReference>
<evidence type="ECO:0000313" key="5">
    <source>
        <dbReference type="Proteomes" id="UP000290637"/>
    </source>
</evidence>
<dbReference type="OrthoDB" id="9814815at2"/>
<dbReference type="Proteomes" id="UP000290637">
    <property type="component" value="Chromosome"/>
</dbReference>
<sequence>MLSHESRREQILQALQLQEQVHVTRLAQRFGVSAVTIRTDLKALAGAGLVQRQHGGACATQRAPKEAPLAEKRTLHRHRKQDIAACAAGLVAPGDKLILDAGSTTLQLARRLAQPVAALPLTVFTNSLPIANALAAVNDVELLLSGGTLRKASQSLLGPQAEASLDDYVFDKLFLGADGCDAEFGLSTHDETDARLNARMVAHARQVILLADASKFGRICLYRICSLARVDTVISDASLDPDMRAALSQRGVRILIAGDRP</sequence>
<reference evidence="4 5" key="1">
    <citation type="submission" date="2019-02" db="EMBL/GenBank/DDBJ databases">
        <title>Draft Genome Sequences of Six Type Strains of the Genus Massilia.</title>
        <authorList>
            <person name="Miess H."/>
            <person name="Frediansyhah A."/>
            <person name="Gross H."/>
        </authorList>
    </citation>
    <scope>NUCLEOTIDE SEQUENCE [LARGE SCALE GENOMIC DNA]</scope>
    <source>
        <strain evidence="4 5">DSM 17473</strain>
    </source>
</reference>
<evidence type="ECO:0000313" key="4">
    <source>
        <dbReference type="EMBL" id="QBE62124.1"/>
    </source>
</evidence>
<dbReference type="Pfam" id="PF00455">
    <property type="entry name" value="DeoRC"/>
    <property type="match status" value="1"/>
</dbReference>
<gene>
    <name evidence="4" type="ORF">EWM63_03275</name>
</gene>
<evidence type="ECO:0000259" key="3">
    <source>
        <dbReference type="PROSITE" id="PS51000"/>
    </source>
</evidence>
<dbReference type="EMBL" id="CP035913">
    <property type="protein sequence ID" value="QBE62124.1"/>
    <property type="molecule type" value="Genomic_DNA"/>
</dbReference>
<dbReference type="GO" id="GO:0003700">
    <property type="term" value="F:DNA-binding transcription factor activity"/>
    <property type="evidence" value="ECO:0007669"/>
    <property type="project" value="InterPro"/>
</dbReference>
<dbReference type="InterPro" id="IPR036390">
    <property type="entry name" value="WH_DNA-bd_sf"/>
</dbReference>
<dbReference type="InterPro" id="IPR050313">
    <property type="entry name" value="Carb_Metab_HTH_regulators"/>
</dbReference>
<accession>A0A4P6KTW2</accession>
<dbReference type="InterPro" id="IPR011991">
    <property type="entry name" value="ArsR-like_HTH"/>
</dbReference>
<evidence type="ECO:0000256" key="2">
    <source>
        <dbReference type="ARBA" id="ARBA00023163"/>
    </source>
</evidence>
<dbReference type="InterPro" id="IPR014036">
    <property type="entry name" value="DeoR-like_C"/>
</dbReference>
<keyword evidence="5" id="KW-1185">Reference proteome</keyword>
<dbReference type="Gene3D" id="1.10.10.10">
    <property type="entry name" value="Winged helix-like DNA-binding domain superfamily/Winged helix DNA-binding domain"/>
    <property type="match status" value="1"/>
</dbReference>
<organism evidence="4 5">
    <name type="scientific">Pseudoduganella lutea</name>
    <dbReference type="NCBI Taxonomy" id="321985"/>
    <lineage>
        <taxon>Bacteria</taxon>
        <taxon>Pseudomonadati</taxon>
        <taxon>Pseudomonadota</taxon>
        <taxon>Betaproteobacteria</taxon>
        <taxon>Burkholderiales</taxon>
        <taxon>Oxalobacteraceae</taxon>
        <taxon>Telluria group</taxon>
        <taxon>Pseudoduganella</taxon>
    </lineage>
</organism>
<dbReference type="PROSITE" id="PS51000">
    <property type="entry name" value="HTH_DEOR_2"/>
    <property type="match status" value="1"/>
</dbReference>
<dbReference type="PRINTS" id="PR00037">
    <property type="entry name" value="HTHLACR"/>
</dbReference>
<name>A0A4P6KTW2_9BURK</name>
<dbReference type="PANTHER" id="PTHR30363">
    <property type="entry name" value="HTH-TYPE TRANSCRIPTIONAL REGULATOR SRLR-RELATED"/>
    <property type="match status" value="1"/>
</dbReference>
<dbReference type="AlphaFoldDB" id="A0A4P6KTW2"/>
<evidence type="ECO:0000256" key="1">
    <source>
        <dbReference type="ARBA" id="ARBA00023015"/>
    </source>
</evidence>
<dbReference type="SMART" id="SM01134">
    <property type="entry name" value="DeoRC"/>
    <property type="match status" value="1"/>
</dbReference>
<proteinExistence type="predicted"/>
<dbReference type="SUPFAM" id="SSF46785">
    <property type="entry name" value="Winged helix' DNA-binding domain"/>
    <property type="match status" value="1"/>
</dbReference>
<dbReference type="InterPro" id="IPR037171">
    <property type="entry name" value="NagB/RpiA_transferase-like"/>
</dbReference>
<dbReference type="KEGG" id="plue:EWM63_03275"/>
<dbReference type="SMART" id="SM00420">
    <property type="entry name" value="HTH_DEOR"/>
    <property type="match status" value="1"/>
</dbReference>
<keyword evidence="1" id="KW-0805">Transcription regulation</keyword>
<dbReference type="Pfam" id="PF08220">
    <property type="entry name" value="HTH_DeoR"/>
    <property type="match status" value="1"/>
</dbReference>
<dbReference type="InterPro" id="IPR036388">
    <property type="entry name" value="WH-like_DNA-bd_sf"/>
</dbReference>